<comment type="caution">
    <text evidence="1">The sequence shown here is derived from an EMBL/GenBank/DDBJ whole genome shotgun (WGS) entry which is preliminary data.</text>
</comment>
<name>A0A854QEK2_CRYNE</name>
<dbReference type="AlphaFoldDB" id="A0A854QEK2"/>
<reference evidence="1 2" key="1">
    <citation type="submission" date="2017-06" db="EMBL/GenBank/DDBJ databases">
        <title>Global population genomics of the pathogenic fungus Cryptococcus neoformans var. grubii.</title>
        <authorList>
            <person name="Cuomo C."/>
            <person name="Litvintseva A."/>
            <person name="Chen Y."/>
            <person name="Young S."/>
            <person name="Zeng Q."/>
            <person name="Chapman S."/>
            <person name="Gujja S."/>
            <person name="Saif S."/>
            <person name="Birren B."/>
        </authorList>
    </citation>
    <scope>NUCLEOTIDE SEQUENCE [LARGE SCALE GENOMIC DNA]</scope>
    <source>
        <strain evidence="1 2">Tu259-1</strain>
    </source>
</reference>
<organism evidence="1 2">
    <name type="scientific">Cryptococcus neoformans Tu259-1</name>
    <dbReference type="NCBI Taxonomy" id="1230072"/>
    <lineage>
        <taxon>Eukaryota</taxon>
        <taxon>Fungi</taxon>
        <taxon>Dikarya</taxon>
        <taxon>Basidiomycota</taxon>
        <taxon>Agaricomycotina</taxon>
        <taxon>Tremellomycetes</taxon>
        <taxon>Tremellales</taxon>
        <taxon>Cryptococcaceae</taxon>
        <taxon>Cryptococcus</taxon>
        <taxon>Cryptococcus neoformans species complex</taxon>
    </lineage>
</organism>
<proteinExistence type="predicted"/>
<accession>A0A854QEK2</accession>
<dbReference type="EMBL" id="AMKT01000034">
    <property type="protein sequence ID" value="OXG23965.1"/>
    <property type="molecule type" value="Genomic_DNA"/>
</dbReference>
<protein>
    <submittedName>
        <fullName evidence="1">Uncharacterized protein</fullName>
    </submittedName>
</protein>
<dbReference type="Proteomes" id="UP000199727">
    <property type="component" value="Unassembled WGS sequence"/>
</dbReference>
<evidence type="ECO:0000313" key="1">
    <source>
        <dbReference type="EMBL" id="OXG23965.1"/>
    </source>
</evidence>
<evidence type="ECO:0000313" key="2">
    <source>
        <dbReference type="Proteomes" id="UP000199727"/>
    </source>
</evidence>
<dbReference type="OrthoDB" id="10612850at2759"/>
<sequence>MIIGRNCKAFLKGLYGLRARSKEKEVIDVLHNWFRIPYQGDDYKFERNISVTLPRIIRMPEVSFGRQLAIFRE</sequence>
<gene>
    <name evidence="1" type="ORF">C361_02513</name>
</gene>